<reference evidence="2" key="1">
    <citation type="submission" date="2020-09" db="EMBL/GenBank/DDBJ databases">
        <title>Pelagicoccus enzymogenes sp. nov. with an EPS production, isolated from marine sediment.</title>
        <authorList>
            <person name="Feng X."/>
        </authorList>
    </citation>
    <scope>NUCLEOTIDE SEQUENCE</scope>
    <source>
        <strain evidence="2">NFK12</strain>
    </source>
</reference>
<evidence type="ECO:0000313" key="2">
    <source>
        <dbReference type="EMBL" id="MBD5780949.1"/>
    </source>
</evidence>
<dbReference type="EMBL" id="JACYFG010000038">
    <property type="protein sequence ID" value="MBD5780949.1"/>
    <property type="molecule type" value="Genomic_DNA"/>
</dbReference>
<sequence length="269" mass="30894">MSPEPNYTVSDLQKQQFAGIYLLEYMINAPKVFQLMLEDGEEDLESILEWLLVRDLIEIKEEERYAPTQKGRKALEKFMARYSDFLSFFDVFCAVDLGAGEFAFASYYEFQNPEQWKGFLADERWEDLRIAVAAYKGIDPVEIVFMSFLNEGRFGRSETGWEFDLLLGSVWDEILNICNSALHADQLGYEDDQGEVPGEAVLQDVIAQGLNLIEQLHQHGRPYSEQIKHAVSDGPSAATVEAVELLKKRSNDFDNSPTPPKRWQDDWEL</sequence>
<accession>A0A927FAP3</accession>
<evidence type="ECO:0000256" key="1">
    <source>
        <dbReference type="SAM" id="MobiDB-lite"/>
    </source>
</evidence>
<dbReference type="RefSeq" id="WP_191618055.1">
    <property type="nucleotide sequence ID" value="NZ_JACYFG010000038.1"/>
</dbReference>
<proteinExistence type="predicted"/>
<gene>
    <name evidence="2" type="ORF">IEN85_15725</name>
</gene>
<keyword evidence="3" id="KW-1185">Reference proteome</keyword>
<comment type="caution">
    <text evidence="2">The sequence shown here is derived from an EMBL/GenBank/DDBJ whole genome shotgun (WGS) entry which is preliminary data.</text>
</comment>
<protein>
    <submittedName>
        <fullName evidence="2">Uncharacterized protein</fullName>
    </submittedName>
</protein>
<dbReference type="AlphaFoldDB" id="A0A927FAP3"/>
<dbReference type="Proteomes" id="UP000622317">
    <property type="component" value="Unassembled WGS sequence"/>
</dbReference>
<evidence type="ECO:0000313" key="3">
    <source>
        <dbReference type="Proteomes" id="UP000622317"/>
    </source>
</evidence>
<feature type="region of interest" description="Disordered" evidence="1">
    <location>
        <begin position="249"/>
        <end position="269"/>
    </location>
</feature>
<organism evidence="2 3">
    <name type="scientific">Pelagicoccus enzymogenes</name>
    <dbReference type="NCBI Taxonomy" id="2773457"/>
    <lineage>
        <taxon>Bacteria</taxon>
        <taxon>Pseudomonadati</taxon>
        <taxon>Verrucomicrobiota</taxon>
        <taxon>Opitutia</taxon>
        <taxon>Puniceicoccales</taxon>
        <taxon>Pelagicoccaceae</taxon>
        <taxon>Pelagicoccus</taxon>
    </lineage>
</organism>
<name>A0A927FAP3_9BACT</name>